<keyword evidence="2" id="KW-1185">Reference proteome</keyword>
<proteinExistence type="predicted"/>
<protein>
    <submittedName>
        <fullName evidence="1">33939_t:CDS:1</fullName>
    </submittedName>
</protein>
<feature type="non-terminal residue" evidence="1">
    <location>
        <position position="1"/>
    </location>
</feature>
<feature type="non-terminal residue" evidence="1">
    <location>
        <position position="51"/>
    </location>
</feature>
<accession>A0ACA9SFL8</accession>
<gene>
    <name evidence="1" type="ORF">RPERSI_LOCUS30143</name>
</gene>
<organism evidence="1 2">
    <name type="scientific">Racocetra persica</name>
    <dbReference type="NCBI Taxonomy" id="160502"/>
    <lineage>
        <taxon>Eukaryota</taxon>
        <taxon>Fungi</taxon>
        <taxon>Fungi incertae sedis</taxon>
        <taxon>Mucoromycota</taxon>
        <taxon>Glomeromycotina</taxon>
        <taxon>Glomeromycetes</taxon>
        <taxon>Diversisporales</taxon>
        <taxon>Gigasporaceae</taxon>
        <taxon>Racocetra</taxon>
    </lineage>
</organism>
<dbReference type="EMBL" id="CAJVQC010116438">
    <property type="protein sequence ID" value="CAG8837034.1"/>
    <property type="molecule type" value="Genomic_DNA"/>
</dbReference>
<reference evidence="1" key="1">
    <citation type="submission" date="2021-06" db="EMBL/GenBank/DDBJ databases">
        <authorList>
            <person name="Kallberg Y."/>
            <person name="Tangrot J."/>
            <person name="Rosling A."/>
        </authorList>
    </citation>
    <scope>NUCLEOTIDE SEQUENCE</scope>
    <source>
        <strain evidence="1">MA461A</strain>
    </source>
</reference>
<sequence>ISTKDALQSLVNSNDTPDDPSSDIIDKTLNSNDTHEQIISRNEESNTSSHE</sequence>
<evidence type="ECO:0000313" key="2">
    <source>
        <dbReference type="Proteomes" id="UP000789920"/>
    </source>
</evidence>
<dbReference type="Proteomes" id="UP000789920">
    <property type="component" value="Unassembled WGS sequence"/>
</dbReference>
<comment type="caution">
    <text evidence="1">The sequence shown here is derived from an EMBL/GenBank/DDBJ whole genome shotgun (WGS) entry which is preliminary data.</text>
</comment>
<evidence type="ECO:0000313" key="1">
    <source>
        <dbReference type="EMBL" id="CAG8837034.1"/>
    </source>
</evidence>
<name>A0ACA9SFL8_9GLOM</name>